<evidence type="ECO:0000256" key="3">
    <source>
        <dbReference type="ARBA" id="ARBA00022989"/>
    </source>
</evidence>
<reference evidence="7 8" key="1">
    <citation type="submission" date="2019-08" db="EMBL/GenBank/DDBJ databases">
        <title>Prosopis cineraria nodule microbiome.</title>
        <authorList>
            <person name="Ali R."/>
            <person name="Chaluvadi S.R."/>
            <person name="Wang X."/>
        </authorList>
    </citation>
    <scope>NUCLEOTIDE SEQUENCE [LARGE SCALE GENOMIC DNA]</scope>
    <source>
        <strain evidence="7 8">BG7</strain>
        <plasmid evidence="7 8">unnamed</plasmid>
    </source>
</reference>
<name>A0A5Q0C9I3_9HYPH</name>
<dbReference type="EMBL" id="CP043499">
    <property type="protein sequence ID" value="QFY62566.1"/>
    <property type="molecule type" value="Genomic_DNA"/>
</dbReference>
<evidence type="ECO:0000313" key="8">
    <source>
        <dbReference type="Proteomes" id="UP000326881"/>
    </source>
</evidence>
<keyword evidence="3 6" id="KW-1133">Transmembrane helix</keyword>
<dbReference type="Proteomes" id="UP000326881">
    <property type="component" value="Plasmid unnamed"/>
</dbReference>
<feature type="transmembrane region" description="Helical" evidence="6">
    <location>
        <begin position="154"/>
        <end position="172"/>
    </location>
</feature>
<dbReference type="GO" id="GO:0005886">
    <property type="term" value="C:plasma membrane"/>
    <property type="evidence" value="ECO:0007669"/>
    <property type="project" value="TreeGrafter"/>
</dbReference>
<geneLocation type="plasmid" evidence="7 8">
    <name>unnamed</name>
</geneLocation>
<organism evidence="7 8">
    <name type="scientific">Rhizobium grahamii</name>
    <dbReference type="NCBI Taxonomy" id="1120045"/>
    <lineage>
        <taxon>Bacteria</taxon>
        <taxon>Pseudomonadati</taxon>
        <taxon>Pseudomonadota</taxon>
        <taxon>Alphaproteobacteria</taxon>
        <taxon>Hyphomicrobiales</taxon>
        <taxon>Rhizobiaceae</taxon>
        <taxon>Rhizobium/Agrobacterium group</taxon>
        <taxon>Rhizobium</taxon>
    </lineage>
</organism>
<accession>A0A5Q0C9I3</accession>
<dbReference type="KEGG" id="rgr:FZ934_19440"/>
<evidence type="ECO:0000256" key="1">
    <source>
        <dbReference type="ARBA" id="ARBA00004141"/>
    </source>
</evidence>
<sequence length="277" mass="29339">MYQDSISDFAQSGEHKALVARTQFFAFLIGAAMAGAYIGFGDILMFTVGAHVDAAWAHLVMGVVFSSALTIVVFAGSELFTGTAMYMPLAVLTRRARLSDVLLVWCSTWVGNLIGALALAGLFHLAGGGVLLGDGSASFFSAVAAKMSATSLELFARGILCNWLVCLAIWMAGRTDNAAAKIMLIFWPITIFVAAGYEHSVANMFTFSMALLGDHPANVTIAGAVHNLIWVTLGNLVGGSVFMALGYWVQFHGTGHVSFNPAPVPVRVKTATNPARK</sequence>
<evidence type="ECO:0000256" key="4">
    <source>
        <dbReference type="ARBA" id="ARBA00023136"/>
    </source>
</evidence>
<dbReference type="RefSeq" id="WP_153272559.1">
    <property type="nucleotide sequence ID" value="NZ_CP043499.1"/>
</dbReference>
<keyword evidence="2 6" id="KW-0812">Transmembrane</keyword>
<protein>
    <submittedName>
        <fullName evidence="7">Nitrite transporter NirC</fullName>
    </submittedName>
</protein>
<dbReference type="Gene3D" id="1.20.1080.10">
    <property type="entry name" value="Glycerol uptake facilitator protein"/>
    <property type="match status" value="1"/>
</dbReference>
<dbReference type="InterPro" id="IPR000292">
    <property type="entry name" value="For/NO2_transpt"/>
</dbReference>
<dbReference type="InterPro" id="IPR024002">
    <property type="entry name" value="For/NO2_transpt_CS"/>
</dbReference>
<evidence type="ECO:0000313" key="7">
    <source>
        <dbReference type="EMBL" id="QFY62566.1"/>
    </source>
</evidence>
<comment type="subcellular location">
    <subcellularLocation>
        <location evidence="1">Membrane</location>
        <topology evidence="1">Multi-pass membrane protein</topology>
    </subcellularLocation>
</comment>
<dbReference type="AlphaFoldDB" id="A0A5Q0C9I3"/>
<dbReference type="PANTHER" id="PTHR30520:SF8">
    <property type="entry name" value="NITRITE TRANSPORTER NIRC"/>
    <property type="match status" value="1"/>
</dbReference>
<feature type="transmembrane region" description="Helical" evidence="6">
    <location>
        <begin position="24"/>
        <end position="49"/>
    </location>
</feature>
<keyword evidence="4 6" id="KW-0472">Membrane</keyword>
<dbReference type="PROSITE" id="PS01006">
    <property type="entry name" value="FORMATE_NITRITE_TP_2"/>
    <property type="match status" value="1"/>
</dbReference>
<dbReference type="InterPro" id="IPR023271">
    <property type="entry name" value="Aquaporin-like"/>
</dbReference>
<proteinExistence type="inferred from homology"/>
<evidence type="ECO:0000256" key="6">
    <source>
        <dbReference type="SAM" id="Phobius"/>
    </source>
</evidence>
<evidence type="ECO:0000256" key="2">
    <source>
        <dbReference type="ARBA" id="ARBA00022692"/>
    </source>
</evidence>
<feature type="transmembrane region" description="Helical" evidence="6">
    <location>
        <begin position="184"/>
        <end position="208"/>
    </location>
</feature>
<comment type="similarity">
    <text evidence="5">Belongs to the FNT transporter (TC 1.A.16) family.</text>
</comment>
<dbReference type="PANTHER" id="PTHR30520">
    <property type="entry name" value="FORMATE TRANSPORTER-RELATED"/>
    <property type="match status" value="1"/>
</dbReference>
<evidence type="ECO:0000256" key="5">
    <source>
        <dbReference type="ARBA" id="ARBA00049660"/>
    </source>
</evidence>
<feature type="transmembrane region" description="Helical" evidence="6">
    <location>
        <begin position="228"/>
        <end position="249"/>
    </location>
</feature>
<keyword evidence="7" id="KW-0614">Plasmid</keyword>
<feature type="transmembrane region" description="Helical" evidence="6">
    <location>
        <begin position="101"/>
        <end position="126"/>
    </location>
</feature>
<feature type="transmembrane region" description="Helical" evidence="6">
    <location>
        <begin position="55"/>
        <end position="80"/>
    </location>
</feature>
<gene>
    <name evidence="7" type="ORF">FZ934_19440</name>
</gene>
<dbReference type="GO" id="GO:0015499">
    <property type="term" value="F:formate transmembrane transporter activity"/>
    <property type="evidence" value="ECO:0007669"/>
    <property type="project" value="TreeGrafter"/>
</dbReference>
<keyword evidence="8" id="KW-1185">Reference proteome</keyword>
<dbReference type="OrthoDB" id="9786493at2"/>
<dbReference type="Pfam" id="PF01226">
    <property type="entry name" value="Form_Nir_trans"/>
    <property type="match status" value="1"/>
</dbReference>